<evidence type="ECO:0000313" key="4">
    <source>
        <dbReference type="Proteomes" id="UP000005234"/>
    </source>
</evidence>
<dbReference type="HOGENOM" id="CLU_061980_2_1_6"/>
<keyword evidence="4" id="KW-1185">Reference proteome</keyword>
<evidence type="ECO:0000256" key="1">
    <source>
        <dbReference type="ARBA" id="ARBA00022842"/>
    </source>
</evidence>
<dbReference type="KEGG" id="fau:Fraau_1919"/>
<dbReference type="Proteomes" id="UP000005234">
    <property type="component" value="Chromosome"/>
</dbReference>
<accession>H8L0Z0</accession>
<dbReference type="InterPro" id="IPR025877">
    <property type="entry name" value="MobA-like_NTP_Trfase"/>
</dbReference>
<dbReference type="PANTHER" id="PTHR43777:SF1">
    <property type="entry name" value="MOLYBDENUM COFACTOR CYTIDYLYLTRANSFERASE"/>
    <property type="match status" value="1"/>
</dbReference>
<name>H8L0Z0_FRAAD</name>
<dbReference type="OrthoDB" id="285216at2"/>
<dbReference type="eggNOG" id="COG2068">
    <property type="taxonomic scope" value="Bacteria"/>
</dbReference>
<organism evidence="3 4">
    <name type="scientific">Frateuria aurantia (strain ATCC 33424 / DSM 6220 / KCTC 2777 / LMG 1558 / NBRC 3245 / NCIMB 13370)</name>
    <name type="common">Acetobacter aurantius</name>
    <dbReference type="NCBI Taxonomy" id="767434"/>
    <lineage>
        <taxon>Bacteria</taxon>
        <taxon>Pseudomonadati</taxon>
        <taxon>Pseudomonadota</taxon>
        <taxon>Gammaproteobacteria</taxon>
        <taxon>Lysobacterales</taxon>
        <taxon>Rhodanobacteraceae</taxon>
        <taxon>Frateuria</taxon>
    </lineage>
</organism>
<dbReference type="SUPFAM" id="SSF53448">
    <property type="entry name" value="Nucleotide-diphospho-sugar transferases"/>
    <property type="match status" value="1"/>
</dbReference>
<dbReference type="CDD" id="cd04182">
    <property type="entry name" value="GT_2_like_f"/>
    <property type="match status" value="1"/>
</dbReference>
<dbReference type="AlphaFoldDB" id="H8L0Z0"/>
<dbReference type="RefSeq" id="WP_014403315.1">
    <property type="nucleotide sequence ID" value="NC_017033.1"/>
</dbReference>
<evidence type="ECO:0000313" key="3">
    <source>
        <dbReference type="EMBL" id="AFC86310.1"/>
    </source>
</evidence>
<evidence type="ECO:0000259" key="2">
    <source>
        <dbReference type="Pfam" id="PF12804"/>
    </source>
</evidence>
<gene>
    <name evidence="3" type="ordered locus">Fraau_1919</name>
</gene>
<dbReference type="Gene3D" id="3.90.550.10">
    <property type="entry name" value="Spore Coat Polysaccharide Biosynthesis Protein SpsA, Chain A"/>
    <property type="match status" value="1"/>
</dbReference>
<dbReference type="InterPro" id="IPR029044">
    <property type="entry name" value="Nucleotide-diphossugar_trans"/>
</dbReference>
<proteinExistence type="predicted"/>
<dbReference type="STRING" id="767434.Fraau_1919"/>
<reference evidence="3" key="1">
    <citation type="submission" date="2012-02" db="EMBL/GenBank/DDBJ databases">
        <title>The complete genome of Frateuria aurantia DSM 6220.</title>
        <authorList>
            <consortium name="US DOE Joint Genome Institute (JGI-PGF)"/>
            <person name="Lucas S."/>
            <person name="Copeland A."/>
            <person name="Lapidus A."/>
            <person name="Glavina del Rio T."/>
            <person name="Dalin E."/>
            <person name="Tice H."/>
            <person name="Bruce D."/>
            <person name="Goodwin L."/>
            <person name="Pitluck S."/>
            <person name="Peters L."/>
            <person name="Ovchinnikova G."/>
            <person name="Teshima H."/>
            <person name="Kyrpides N."/>
            <person name="Mavromatis K."/>
            <person name="Ivanova N."/>
            <person name="Brettin T."/>
            <person name="Detter J.C."/>
            <person name="Han C."/>
            <person name="Larimer F."/>
            <person name="Land M."/>
            <person name="Hauser L."/>
            <person name="Markowitz V."/>
            <person name="Cheng J.-F."/>
            <person name="Hugenholtz P."/>
            <person name="Woyke T."/>
            <person name="Wu D."/>
            <person name="Brambilla E."/>
            <person name="Klenk H.-P."/>
            <person name="Eisen J.A."/>
        </authorList>
    </citation>
    <scope>NUCLEOTIDE SEQUENCE</scope>
    <source>
        <strain evidence="3">DSM 6220</strain>
    </source>
</reference>
<dbReference type="GO" id="GO:0016779">
    <property type="term" value="F:nucleotidyltransferase activity"/>
    <property type="evidence" value="ECO:0007669"/>
    <property type="project" value="UniProtKB-ARBA"/>
</dbReference>
<sequence>MSRPADSPPAIALLAAGGSRRLGRPKQLLTLGGTTLVRHFARLALQLPAARRLIVIGGGGDEVAHELRDLDLEIIANPDWSSGMGSSVRRLVEALGDHPGPCLFTTIDQPALDLQHLQRLLAAARGHPDKDIASGYHGLAGVPAVLRRPTWLQGRNLDGDTGLRRLLRGPDVGLQVLPAPQLALDVDTPENLHQAIRHGWLDPLPES</sequence>
<dbReference type="EMBL" id="CP003350">
    <property type="protein sequence ID" value="AFC86310.1"/>
    <property type="molecule type" value="Genomic_DNA"/>
</dbReference>
<dbReference type="PANTHER" id="PTHR43777">
    <property type="entry name" value="MOLYBDENUM COFACTOR CYTIDYLYLTRANSFERASE"/>
    <property type="match status" value="1"/>
</dbReference>
<keyword evidence="1" id="KW-0460">Magnesium</keyword>
<dbReference type="Pfam" id="PF12804">
    <property type="entry name" value="NTP_transf_3"/>
    <property type="match status" value="1"/>
</dbReference>
<protein>
    <submittedName>
        <fullName evidence="3">Putative MobA-like protein</fullName>
    </submittedName>
</protein>
<feature type="domain" description="MobA-like NTP transferase" evidence="2">
    <location>
        <begin position="12"/>
        <end position="168"/>
    </location>
</feature>